<dbReference type="GO" id="GO:0031267">
    <property type="term" value="F:small GTPase binding"/>
    <property type="evidence" value="ECO:0007669"/>
    <property type="project" value="InterPro"/>
</dbReference>
<organism evidence="3 4">
    <name type="scientific">Myriangium duriaei CBS 260.36</name>
    <dbReference type="NCBI Taxonomy" id="1168546"/>
    <lineage>
        <taxon>Eukaryota</taxon>
        <taxon>Fungi</taxon>
        <taxon>Dikarya</taxon>
        <taxon>Ascomycota</taxon>
        <taxon>Pezizomycotina</taxon>
        <taxon>Dothideomycetes</taxon>
        <taxon>Dothideomycetidae</taxon>
        <taxon>Myriangiales</taxon>
        <taxon>Myriangiaceae</taxon>
        <taxon>Myriangium</taxon>
    </lineage>
</organism>
<dbReference type="InterPro" id="IPR010473">
    <property type="entry name" value="GTPase-bd"/>
</dbReference>
<feature type="compositionally biased region" description="Basic and acidic residues" evidence="1">
    <location>
        <begin position="109"/>
        <end position="123"/>
    </location>
</feature>
<gene>
    <name evidence="3" type="ORF">K461DRAFT_292640</name>
</gene>
<feature type="compositionally biased region" description="Polar residues" evidence="1">
    <location>
        <begin position="462"/>
        <end position="474"/>
    </location>
</feature>
<dbReference type="Proteomes" id="UP000799439">
    <property type="component" value="Unassembled WGS sequence"/>
</dbReference>
<evidence type="ECO:0000259" key="2">
    <source>
        <dbReference type="SMART" id="SM01140"/>
    </source>
</evidence>
<protein>
    <recommendedName>
        <fullName evidence="2">Formin GTPase-binding domain-containing protein</fullName>
    </recommendedName>
</protein>
<reference evidence="3" key="1">
    <citation type="journal article" date="2020" name="Stud. Mycol.">
        <title>101 Dothideomycetes genomes: a test case for predicting lifestyles and emergence of pathogens.</title>
        <authorList>
            <person name="Haridas S."/>
            <person name="Albert R."/>
            <person name="Binder M."/>
            <person name="Bloem J."/>
            <person name="Labutti K."/>
            <person name="Salamov A."/>
            <person name="Andreopoulos B."/>
            <person name="Baker S."/>
            <person name="Barry K."/>
            <person name="Bills G."/>
            <person name="Bluhm B."/>
            <person name="Cannon C."/>
            <person name="Castanera R."/>
            <person name="Culley D."/>
            <person name="Daum C."/>
            <person name="Ezra D."/>
            <person name="Gonzalez J."/>
            <person name="Henrissat B."/>
            <person name="Kuo A."/>
            <person name="Liang C."/>
            <person name="Lipzen A."/>
            <person name="Lutzoni F."/>
            <person name="Magnuson J."/>
            <person name="Mondo S."/>
            <person name="Nolan M."/>
            <person name="Ohm R."/>
            <person name="Pangilinan J."/>
            <person name="Park H.-J."/>
            <person name="Ramirez L."/>
            <person name="Alfaro M."/>
            <person name="Sun H."/>
            <person name="Tritt A."/>
            <person name="Yoshinaga Y."/>
            <person name="Zwiers L.-H."/>
            <person name="Turgeon B."/>
            <person name="Goodwin S."/>
            <person name="Spatafora J."/>
            <person name="Crous P."/>
            <person name="Grigoriev I."/>
        </authorList>
    </citation>
    <scope>NUCLEOTIDE SEQUENCE</scope>
    <source>
        <strain evidence="3">CBS 260.36</strain>
    </source>
</reference>
<dbReference type="InterPro" id="IPR016024">
    <property type="entry name" value="ARM-type_fold"/>
</dbReference>
<evidence type="ECO:0000313" key="3">
    <source>
        <dbReference type="EMBL" id="KAF2153947.1"/>
    </source>
</evidence>
<evidence type="ECO:0000313" key="4">
    <source>
        <dbReference type="Proteomes" id="UP000799439"/>
    </source>
</evidence>
<dbReference type="SUPFAM" id="SSF48371">
    <property type="entry name" value="ARM repeat"/>
    <property type="match status" value="1"/>
</dbReference>
<feature type="compositionally biased region" description="Polar residues" evidence="1">
    <location>
        <begin position="705"/>
        <end position="715"/>
    </location>
</feature>
<feature type="region of interest" description="Disordered" evidence="1">
    <location>
        <begin position="703"/>
        <end position="725"/>
    </location>
</feature>
<feature type="compositionally biased region" description="Polar residues" evidence="1">
    <location>
        <begin position="272"/>
        <end position="287"/>
    </location>
</feature>
<dbReference type="OrthoDB" id="2155261at2759"/>
<name>A0A9P4J5Q2_9PEZI</name>
<dbReference type="EMBL" id="ML996084">
    <property type="protein sequence ID" value="KAF2153947.1"/>
    <property type="molecule type" value="Genomic_DNA"/>
</dbReference>
<dbReference type="Pfam" id="PF06371">
    <property type="entry name" value="Drf_GBD"/>
    <property type="match status" value="1"/>
</dbReference>
<feature type="region of interest" description="Disordered" evidence="1">
    <location>
        <begin position="340"/>
        <end position="495"/>
    </location>
</feature>
<dbReference type="GO" id="GO:0003779">
    <property type="term" value="F:actin binding"/>
    <property type="evidence" value="ECO:0007669"/>
    <property type="project" value="InterPro"/>
</dbReference>
<feature type="compositionally biased region" description="Polar residues" evidence="1">
    <location>
        <begin position="159"/>
        <end position="177"/>
    </location>
</feature>
<feature type="compositionally biased region" description="Basic and acidic residues" evidence="1">
    <location>
        <begin position="31"/>
        <end position="41"/>
    </location>
</feature>
<dbReference type="SMART" id="SM01140">
    <property type="entry name" value="Drf_GBD"/>
    <property type="match status" value="1"/>
</dbReference>
<keyword evidence="4" id="KW-1185">Reference proteome</keyword>
<feature type="domain" description="Formin GTPase-binding" evidence="2">
    <location>
        <begin position="354"/>
        <end position="628"/>
    </location>
</feature>
<dbReference type="Gene3D" id="1.25.10.10">
    <property type="entry name" value="Leucine-rich Repeat Variant"/>
    <property type="match status" value="1"/>
</dbReference>
<feature type="compositionally biased region" description="Basic and acidic residues" evidence="1">
    <location>
        <begin position="475"/>
        <end position="486"/>
    </location>
</feature>
<proteinExistence type="predicted"/>
<evidence type="ECO:0000256" key="1">
    <source>
        <dbReference type="SAM" id="MobiDB-lite"/>
    </source>
</evidence>
<dbReference type="AlphaFoldDB" id="A0A9P4J5Q2"/>
<feature type="compositionally biased region" description="Polar residues" evidence="1">
    <location>
        <begin position="441"/>
        <end position="454"/>
    </location>
</feature>
<feature type="compositionally biased region" description="Basic and acidic residues" evidence="1">
    <location>
        <begin position="74"/>
        <end position="89"/>
    </location>
</feature>
<feature type="compositionally biased region" description="Polar residues" evidence="1">
    <location>
        <begin position="9"/>
        <end position="19"/>
    </location>
</feature>
<comment type="caution">
    <text evidence="3">The sequence shown here is derived from an EMBL/GenBank/DDBJ whole genome shotgun (WGS) entry which is preliminary data.</text>
</comment>
<feature type="region of interest" description="Disordered" evidence="1">
    <location>
        <begin position="236"/>
        <end position="258"/>
    </location>
</feature>
<dbReference type="InterPro" id="IPR011989">
    <property type="entry name" value="ARM-like"/>
</dbReference>
<sequence>MAQVDRSQRSPTKSSSAGLQSKILPKTRNRMSKDISHEHALGLRSHNAQSVPLLPPDHPHAKPHGLENVAPRSTDGERASRAEERGDLKKQHKRSKSAVSLRSLVGGGESKKTKEKKPKDQSPEKQNQSPKKAVKKTKSSTGLASLFGRRNKSSKDLTETTNTEETSAPVSAVTTAETPIWAQFASQQESEPHTHKRQPRVRTDISDEKLIGLKHEIDRYTPKDYDPSRQRDFVGIKPALSRPTSSHRPQSAVLTGSGSMVDDWQKALLSAQRAQLGSRGSETSSVSFRDDRTAPNSRPQSMHFDLHRQASGSSAEQAPLQDIAVVKRGARVAAAVAAINNKVGSPRKTEAKVDTKLDPKQVEEAFEAVLERRDIPEDQRRSMRSLTLHVKADFVRQDEKTSRPSSPVKGESMSNPFDHQTKPDDAPIESKSPSKRDRPQSRSFQFNKSDTSPTKKSRATSRPRSVQDVSQLTRTETDRSDSERGRSASLGRSAPRAAMPEDYVGYLRAMQDPTQAEVGRVHKLRILLRNETVAWVDSFVGLGGMTEIIALLHRIMAIEWREDHEDQLLHETLLCLKGISTTKVALQKLAEVADELFPKLLGMIFDEQKKGPSEFTTRGVIIAILFAYLSAASTSSPSHLATRANQILSYLEDARDPSSAPLPFVAEMHSRRPYRTWSKEVTNVTKEVFWIFLHHTNVVPLPSDPTASSPPTNFPQGPATPASGSVETRSYTARHFPGTRPPVPAAPYIGGVEWDATSYLAAHLDLLNGLLAALPDAEARNRAREDMRASGWEKVMGSTLRTCKEKFYGAVHDALRCWVAAAGEDGWDVEFVRTGMGEVGGKASGARKDRGRVELPTLGLGYQEIKFEKKTDLEGWLV</sequence>
<dbReference type="GO" id="GO:0030036">
    <property type="term" value="P:actin cytoskeleton organization"/>
    <property type="evidence" value="ECO:0007669"/>
    <property type="project" value="InterPro"/>
</dbReference>
<feature type="compositionally biased region" description="Polar residues" evidence="1">
    <location>
        <begin position="242"/>
        <end position="258"/>
    </location>
</feature>
<accession>A0A9P4J5Q2</accession>
<feature type="compositionally biased region" description="Basic and acidic residues" evidence="1">
    <location>
        <begin position="390"/>
        <end position="402"/>
    </location>
</feature>
<feature type="region of interest" description="Disordered" evidence="1">
    <location>
        <begin position="272"/>
        <end position="318"/>
    </location>
</feature>
<feature type="region of interest" description="Disordered" evidence="1">
    <location>
        <begin position="1"/>
        <end position="208"/>
    </location>
</feature>
<feature type="compositionally biased region" description="Basic and acidic residues" evidence="1">
    <location>
        <begin position="347"/>
        <end position="381"/>
    </location>
</feature>